<name>A0A1V3L0E8_9PAST</name>
<proteinExistence type="predicted"/>
<organism evidence="2 3">
    <name type="scientific">Rodentibacter ratti</name>
    <dbReference type="NCBI Taxonomy" id="1906745"/>
    <lineage>
        <taxon>Bacteria</taxon>
        <taxon>Pseudomonadati</taxon>
        <taxon>Pseudomonadota</taxon>
        <taxon>Gammaproteobacteria</taxon>
        <taxon>Pasteurellales</taxon>
        <taxon>Pasteurellaceae</taxon>
        <taxon>Rodentibacter</taxon>
    </lineage>
</organism>
<evidence type="ECO:0000259" key="1">
    <source>
        <dbReference type="Pfam" id="PF15523"/>
    </source>
</evidence>
<accession>A0A1V3L0E8</accession>
<keyword evidence="3" id="KW-1185">Reference proteome</keyword>
<protein>
    <recommendedName>
        <fullName evidence="1">Novel toxin 16 domain-containing protein</fullName>
    </recommendedName>
</protein>
<sequence>MANGEIQTYRYNVKDQLIKAIIQKPNQVKEEAYSSSLKKCLDSMSNDELQLRINAANMEFDARKERENRCWDGGDAGHKEQMNDIQNRIKRCRRYMK</sequence>
<dbReference type="AlphaFoldDB" id="A0A1V3L0E8"/>
<dbReference type="Pfam" id="PF15523">
    <property type="entry name" value="Ntox16"/>
    <property type="match status" value="1"/>
</dbReference>
<comment type="caution">
    <text evidence="2">The sequence shown here is derived from an EMBL/GenBank/DDBJ whole genome shotgun (WGS) entry which is preliminary data.</text>
</comment>
<reference evidence="2 3" key="1">
    <citation type="submission" date="2016-10" db="EMBL/GenBank/DDBJ databases">
        <title>Rodentibacter gen. nov. and new species.</title>
        <authorList>
            <person name="Christensen H."/>
        </authorList>
    </citation>
    <scope>NUCLEOTIDE SEQUENCE [LARGE SCALE GENOMIC DNA]</scope>
    <source>
        <strain evidence="2 3">Ac81</strain>
    </source>
</reference>
<dbReference type="Proteomes" id="UP000188573">
    <property type="component" value="Unassembled WGS sequence"/>
</dbReference>
<dbReference type="InterPro" id="IPR029118">
    <property type="entry name" value="Ntox16"/>
</dbReference>
<dbReference type="EMBL" id="MLAG01000013">
    <property type="protein sequence ID" value="OOF83424.1"/>
    <property type="molecule type" value="Genomic_DNA"/>
</dbReference>
<evidence type="ECO:0000313" key="3">
    <source>
        <dbReference type="Proteomes" id="UP000188573"/>
    </source>
</evidence>
<feature type="domain" description="Novel toxin 16" evidence="1">
    <location>
        <begin position="26"/>
        <end position="93"/>
    </location>
</feature>
<gene>
    <name evidence="2" type="ORF">BKG92_03265</name>
</gene>
<evidence type="ECO:0000313" key="2">
    <source>
        <dbReference type="EMBL" id="OOF83424.1"/>
    </source>
</evidence>